<organism evidence="2 3">
    <name type="scientific">Rhipicephalus sanguineus</name>
    <name type="common">Brown dog tick</name>
    <name type="synonym">Ixodes sanguineus</name>
    <dbReference type="NCBI Taxonomy" id="34632"/>
    <lineage>
        <taxon>Eukaryota</taxon>
        <taxon>Metazoa</taxon>
        <taxon>Ecdysozoa</taxon>
        <taxon>Arthropoda</taxon>
        <taxon>Chelicerata</taxon>
        <taxon>Arachnida</taxon>
        <taxon>Acari</taxon>
        <taxon>Parasitiformes</taxon>
        <taxon>Ixodida</taxon>
        <taxon>Ixodoidea</taxon>
        <taxon>Ixodidae</taxon>
        <taxon>Rhipicephalinae</taxon>
        <taxon>Rhipicephalus</taxon>
        <taxon>Rhipicephalus</taxon>
    </lineage>
</organism>
<evidence type="ECO:0000256" key="1">
    <source>
        <dbReference type="SAM" id="MobiDB-lite"/>
    </source>
</evidence>
<reference evidence="2" key="2">
    <citation type="submission" date="2021-09" db="EMBL/GenBank/DDBJ databases">
        <authorList>
            <person name="Jia N."/>
            <person name="Wang J."/>
            <person name="Shi W."/>
            <person name="Du L."/>
            <person name="Sun Y."/>
            <person name="Zhan W."/>
            <person name="Jiang J."/>
            <person name="Wang Q."/>
            <person name="Zhang B."/>
            <person name="Ji P."/>
            <person name="Sakyi L.B."/>
            <person name="Cui X."/>
            <person name="Yuan T."/>
            <person name="Jiang B."/>
            <person name="Yang W."/>
            <person name="Lam T.T.-Y."/>
            <person name="Chang Q."/>
            <person name="Ding S."/>
            <person name="Wang X."/>
            <person name="Zhu J."/>
            <person name="Ruan X."/>
            <person name="Zhao L."/>
            <person name="Wei J."/>
            <person name="Que T."/>
            <person name="Du C."/>
            <person name="Cheng J."/>
            <person name="Dai P."/>
            <person name="Han X."/>
            <person name="Huang E."/>
            <person name="Gao Y."/>
            <person name="Liu J."/>
            <person name="Shao H."/>
            <person name="Ye R."/>
            <person name="Li L."/>
            <person name="Wei W."/>
            <person name="Wang X."/>
            <person name="Wang C."/>
            <person name="Huo Q."/>
            <person name="Li W."/>
            <person name="Guo W."/>
            <person name="Chen H."/>
            <person name="Chen S."/>
            <person name="Zhou L."/>
            <person name="Zhou L."/>
            <person name="Ni X."/>
            <person name="Tian J."/>
            <person name="Zhou Y."/>
            <person name="Sheng Y."/>
            <person name="Liu T."/>
            <person name="Pan Y."/>
            <person name="Xia L."/>
            <person name="Li J."/>
            <person name="Zhao F."/>
            <person name="Cao W."/>
        </authorList>
    </citation>
    <scope>NUCLEOTIDE SEQUENCE</scope>
    <source>
        <strain evidence="2">Rsan-2018</strain>
        <tissue evidence="2">Larvae</tissue>
    </source>
</reference>
<evidence type="ECO:0000313" key="2">
    <source>
        <dbReference type="EMBL" id="KAH7957260.1"/>
    </source>
</evidence>
<feature type="compositionally biased region" description="Polar residues" evidence="1">
    <location>
        <begin position="1"/>
        <end position="11"/>
    </location>
</feature>
<name>A0A9D4SYR0_RHISA</name>
<proteinExistence type="predicted"/>
<comment type="caution">
    <text evidence="2">The sequence shown here is derived from an EMBL/GenBank/DDBJ whole genome shotgun (WGS) entry which is preliminary data.</text>
</comment>
<feature type="region of interest" description="Disordered" evidence="1">
    <location>
        <begin position="1"/>
        <end position="38"/>
    </location>
</feature>
<keyword evidence="3" id="KW-1185">Reference proteome</keyword>
<sequence length="134" mass="14704">MKSAKNGTRATPWTRLVRISSSQPPGTPLGTGSGDRDEPFVIYHATPARETNCPAARWPLFVAAGQGTVLVHRNIPFYGGHHRPCEWSHCKFFRRPVHPGPGLPTTQGTSCGHPGTNCYCRRRRHSGSSHYDSG</sequence>
<dbReference type="Proteomes" id="UP000821837">
    <property type="component" value="Unassembled WGS sequence"/>
</dbReference>
<dbReference type="AlphaFoldDB" id="A0A9D4SYR0"/>
<dbReference type="EMBL" id="JABSTV010001250">
    <property type="protein sequence ID" value="KAH7957260.1"/>
    <property type="molecule type" value="Genomic_DNA"/>
</dbReference>
<gene>
    <name evidence="2" type="ORF">HPB52_016700</name>
</gene>
<reference evidence="2" key="1">
    <citation type="journal article" date="2020" name="Cell">
        <title>Large-Scale Comparative Analyses of Tick Genomes Elucidate Their Genetic Diversity and Vector Capacities.</title>
        <authorList>
            <consortium name="Tick Genome and Microbiome Consortium (TIGMIC)"/>
            <person name="Jia N."/>
            <person name="Wang J."/>
            <person name="Shi W."/>
            <person name="Du L."/>
            <person name="Sun Y."/>
            <person name="Zhan W."/>
            <person name="Jiang J.F."/>
            <person name="Wang Q."/>
            <person name="Zhang B."/>
            <person name="Ji P."/>
            <person name="Bell-Sakyi L."/>
            <person name="Cui X.M."/>
            <person name="Yuan T.T."/>
            <person name="Jiang B.G."/>
            <person name="Yang W.F."/>
            <person name="Lam T.T."/>
            <person name="Chang Q.C."/>
            <person name="Ding S.J."/>
            <person name="Wang X.J."/>
            <person name="Zhu J.G."/>
            <person name="Ruan X.D."/>
            <person name="Zhao L."/>
            <person name="Wei J.T."/>
            <person name="Ye R.Z."/>
            <person name="Que T.C."/>
            <person name="Du C.H."/>
            <person name="Zhou Y.H."/>
            <person name="Cheng J.X."/>
            <person name="Dai P.F."/>
            <person name="Guo W.B."/>
            <person name="Han X.H."/>
            <person name="Huang E.J."/>
            <person name="Li L.F."/>
            <person name="Wei W."/>
            <person name="Gao Y.C."/>
            <person name="Liu J.Z."/>
            <person name="Shao H.Z."/>
            <person name="Wang X."/>
            <person name="Wang C.C."/>
            <person name="Yang T.C."/>
            <person name="Huo Q.B."/>
            <person name="Li W."/>
            <person name="Chen H.Y."/>
            <person name="Chen S.E."/>
            <person name="Zhou L.G."/>
            <person name="Ni X.B."/>
            <person name="Tian J.H."/>
            <person name="Sheng Y."/>
            <person name="Liu T."/>
            <person name="Pan Y.S."/>
            <person name="Xia L.Y."/>
            <person name="Li J."/>
            <person name="Zhao F."/>
            <person name="Cao W.C."/>
        </authorList>
    </citation>
    <scope>NUCLEOTIDE SEQUENCE</scope>
    <source>
        <strain evidence="2">Rsan-2018</strain>
    </source>
</reference>
<protein>
    <submittedName>
        <fullName evidence="2">Uncharacterized protein</fullName>
    </submittedName>
</protein>
<evidence type="ECO:0000313" key="3">
    <source>
        <dbReference type="Proteomes" id="UP000821837"/>
    </source>
</evidence>
<accession>A0A9D4SYR0</accession>